<feature type="domain" description="DUF6589" evidence="2">
    <location>
        <begin position="349"/>
        <end position="770"/>
    </location>
</feature>
<dbReference type="Pfam" id="PF20231">
    <property type="entry name" value="DUF6589"/>
    <property type="match status" value="1"/>
</dbReference>
<evidence type="ECO:0000313" key="4">
    <source>
        <dbReference type="Proteomes" id="UP001215598"/>
    </source>
</evidence>
<dbReference type="InterPro" id="IPR046496">
    <property type="entry name" value="DUF6589"/>
</dbReference>
<dbReference type="AlphaFoldDB" id="A0AAD7M9L4"/>
<sequence length="833" mass="94512">METSTWTARSQIDRIADVLQQEHVPAADFVITLLERNSYRDHPCTKSLVDNAPAIIDLFAKHPDSSESTFRWARNTIQKRTADSIKRLTANQDWHFDASHASAKDLEDFQIEEMAREMKEIAPDLWNLLHLLLSKDHKDLDGDQVMGGTTPDDEFDELGNFTQAIPDGPGTRAERVEKRREGIRTIKIVVMISIMMQSRNNKSNALESVFGVFLHSTNTPEKVIQALAHMGISISPSAIHSAIHSLSQETIETLRTMGQTLLVGYAYDNFDINFPTIVPTIEKAIDPLTHLTSGAIICLDHDVVLEDLACSEELWAKSALNPALDPPPPPEEHNLEAIHPETDHPSGLTRRERFNAWKFKSDLFEHGPTEFRDHFKILESPEAVEQIPVVKMRYAPARAMDTNQSTHAGNITAMGDLLRQGGVGPPPPPHDPSETDPAKIAQRKRLQNLVSLLKYVVLFFGDLGTAERVQGILLRRSIESTPWLRHQFVVFVMGFFHLKMACADAIWRIFIHPNNARVDPNSLMAYVAQHRPRETGKIGSNPGFRRMHEVIRHDGIVLRLDAWRVEAKRRNPAWDSLENFAKSKPSLALLDDMANHLAENYVSGGEVDIYAFRSESVSRRDKQHENILIMHQYFLLYEELSFSMNRGDIGRLETTFPPWISIFKATGKHKYSSHMTKYLTDVHFVYPPRLGRAVRYNSLVCPTGIFDQFRGVDWVEESMINLYTKHTFGGSGSNYTKARVIEESTLIKIYHSCHRTIEKNFCLTALTSRHAAPDLTKTFAQMLEYFKLNGPNEHKAGRDSAYSIPDMLDKGEHLLFNIADQAIEEEDLAVEYS</sequence>
<feature type="region of interest" description="Disordered" evidence="1">
    <location>
        <begin position="325"/>
        <end position="347"/>
    </location>
</feature>
<evidence type="ECO:0000259" key="2">
    <source>
        <dbReference type="Pfam" id="PF20231"/>
    </source>
</evidence>
<accession>A0AAD7M9L4</accession>
<protein>
    <recommendedName>
        <fullName evidence="2">DUF6589 domain-containing protein</fullName>
    </recommendedName>
</protein>
<gene>
    <name evidence="3" type="ORF">B0H16DRAFT_1824558</name>
</gene>
<dbReference type="EMBL" id="JARKIB010000448">
    <property type="protein sequence ID" value="KAJ7707086.1"/>
    <property type="molecule type" value="Genomic_DNA"/>
</dbReference>
<evidence type="ECO:0000313" key="3">
    <source>
        <dbReference type="EMBL" id="KAJ7707086.1"/>
    </source>
</evidence>
<reference evidence="3" key="1">
    <citation type="submission" date="2023-03" db="EMBL/GenBank/DDBJ databases">
        <title>Massive genome expansion in bonnet fungi (Mycena s.s.) driven by repeated elements and novel gene families across ecological guilds.</title>
        <authorList>
            <consortium name="Lawrence Berkeley National Laboratory"/>
            <person name="Harder C.B."/>
            <person name="Miyauchi S."/>
            <person name="Viragh M."/>
            <person name="Kuo A."/>
            <person name="Thoen E."/>
            <person name="Andreopoulos B."/>
            <person name="Lu D."/>
            <person name="Skrede I."/>
            <person name="Drula E."/>
            <person name="Henrissat B."/>
            <person name="Morin E."/>
            <person name="Kohler A."/>
            <person name="Barry K."/>
            <person name="LaButti K."/>
            <person name="Morin E."/>
            <person name="Salamov A."/>
            <person name="Lipzen A."/>
            <person name="Mereny Z."/>
            <person name="Hegedus B."/>
            <person name="Baldrian P."/>
            <person name="Stursova M."/>
            <person name="Weitz H."/>
            <person name="Taylor A."/>
            <person name="Grigoriev I.V."/>
            <person name="Nagy L.G."/>
            <person name="Martin F."/>
            <person name="Kauserud H."/>
        </authorList>
    </citation>
    <scope>NUCLEOTIDE SEQUENCE</scope>
    <source>
        <strain evidence="3">CBHHK182m</strain>
    </source>
</reference>
<dbReference type="Proteomes" id="UP001215598">
    <property type="component" value="Unassembled WGS sequence"/>
</dbReference>
<feature type="compositionally biased region" description="Basic and acidic residues" evidence="1">
    <location>
        <begin position="330"/>
        <end position="347"/>
    </location>
</feature>
<comment type="caution">
    <text evidence="3">The sequence shown here is derived from an EMBL/GenBank/DDBJ whole genome shotgun (WGS) entry which is preliminary data.</text>
</comment>
<organism evidence="3 4">
    <name type="scientific">Mycena metata</name>
    <dbReference type="NCBI Taxonomy" id="1033252"/>
    <lineage>
        <taxon>Eukaryota</taxon>
        <taxon>Fungi</taxon>
        <taxon>Dikarya</taxon>
        <taxon>Basidiomycota</taxon>
        <taxon>Agaricomycotina</taxon>
        <taxon>Agaricomycetes</taxon>
        <taxon>Agaricomycetidae</taxon>
        <taxon>Agaricales</taxon>
        <taxon>Marasmiineae</taxon>
        <taxon>Mycenaceae</taxon>
        <taxon>Mycena</taxon>
    </lineage>
</organism>
<keyword evidence="4" id="KW-1185">Reference proteome</keyword>
<name>A0AAD7M9L4_9AGAR</name>
<evidence type="ECO:0000256" key="1">
    <source>
        <dbReference type="SAM" id="MobiDB-lite"/>
    </source>
</evidence>
<proteinExistence type="predicted"/>